<dbReference type="Proteomes" id="UP000321058">
    <property type="component" value="Unassembled WGS sequence"/>
</dbReference>
<dbReference type="OrthoDB" id="9808190at2"/>
<keyword evidence="1" id="KW-0472">Membrane</keyword>
<evidence type="ECO:0000313" key="2">
    <source>
        <dbReference type="EMBL" id="GEP62195.1"/>
    </source>
</evidence>
<sequence>MTETPVPAAEAPAVHFATSLVPHRSLSPQGFRWLIWAAIAANLAIGLPMLILGAWPVMGFMGLDIWLLWFLFKRSYLDARRSETLVLTDRELIIDRVAPDGEREQHRLDAYWLRVELLGEAERLVLTSRGNRTVIGRFLAPAERERVADQLKAALAEMRAPRYEHEWDE</sequence>
<dbReference type="InterPro" id="IPR016990">
    <property type="entry name" value="UCP032162_TM"/>
</dbReference>
<reference evidence="2 3" key="1">
    <citation type="submission" date="2019-07" db="EMBL/GenBank/DDBJ databases">
        <title>Whole genome shotgun sequence of Reyranella soli NBRC 108950.</title>
        <authorList>
            <person name="Hosoyama A."/>
            <person name="Uohara A."/>
            <person name="Ohji S."/>
            <person name="Ichikawa N."/>
        </authorList>
    </citation>
    <scope>NUCLEOTIDE SEQUENCE [LARGE SCALE GENOMIC DNA]</scope>
    <source>
        <strain evidence="2 3">NBRC 108950</strain>
    </source>
</reference>
<evidence type="ECO:0000256" key="1">
    <source>
        <dbReference type="SAM" id="Phobius"/>
    </source>
</evidence>
<feature type="transmembrane region" description="Helical" evidence="1">
    <location>
        <begin position="57"/>
        <end position="72"/>
    </location>
</feature>
<keyword evidence="1" id="KW-0812">Transmembrane</keyword>
<proteinExistence type="predicted"/>
<dbReference type="RefSeq" id="WP_147157460.1">
    <property type="nucleotide sequence ID" value="NZ_BKAJ01000352.1"/>
</dbReference>
<protein>
    <submittedName>
        <fullName evidence="2">Membrane protein</fullName>
    </submittedName>
</protein>
<dbReference type="InterPro" id="IPR019253">
    <property type="entry name" value="DUF2244_TM"/>
</dbReference>
<gene>
    <name evidence="2" type="ORF">RSO01_93610</name>
</gene>
<dbReference type="AlphaFoldDB" id="A0A512NTB1"/>
<dbReference type="EMBL" id="BKAJ01000352">
    <property type="protein sequence ID" value="GEP62195.1"/>
    <property type="molecule type" value="Genomic_DNA"/>
</dbReference>
<dbReference type="Pfam" id="PF10003">
    <property type="entry name" value="DUF2244"/>
    <property type="match status" value="1"/>
</dbReference>
<organism evidence="2 3">
    <name type="scientific">Reyranella soli</name>
    <dbReference type="NCBI Taxonomy" id="1230389"/>
    <lineage>
        <taxon>Bacteria</taxon>
        <taxon>Pseudomonadati</taxon>
        <taxon>Pseudomonadota</taxon>
        <taxon>Alphaproteobacteria</taxon>
        <taxon>Hyphomicrobiales</taxon>
        <taxon>Reyranellaceae</taxon>
        <taxon>Reyranella</taxon>
    </lineage>
</organism>
<comment type="caution">
    <text evidence="2">The sequence shown here is derived from an EMBL/GenBank/DDBJ whole genome shotgun (WGS) entry which is preliminary data.</text>
</comment>
<evidence type="ECO:0000313" key="3">
    <source>
        <dbReference type="Proteomes" id="UP000321058"/>
    </source>
</evidence>
<accession>A0A512NTB1</accession>
<name>A0A512NTB1_9HYPH</name>
<dbReference type="PIRSF" id="PIRSF032162">
    <property type="entry name" value="UCP032162_imp"/>
    <property type="match status" value="1"/>
</dbReference>
<keyword evidence="1" id="KW-1133">Transmembrane helix</keyword>
<keyword evidence="3" id="KW-1185">Reference proteome</keyword>